<comment type="caution">
    <text evidence="2">The sequence shown here is derived from an EMBL/GenBank/DDBJ whole genome shotgun (WGS) entry which is preliminary data.</text>
</comment>
<evidence type="ECO:0000313" key="2">
    <source>
        <dbReference type="EMBL" id="MBC2768590.1"/>
    </source>
</evidence>
<dbReference type="AlphaFoldDB" id="A0A842HMP6"/>
<feature type="region of interest" description="Disordered" evidence="1">
    <location>
        <begin position="70"/>
        <end position="93"/>
    </location>
</feature>
<dbReference type="Proteomes" id="UP000545386">
    <property type="component" value="Unassembled WGS sequence"/>
</dbReference>
<accession>A0A842HMP6</accession>
<name>A0A842HMP6_9BURK</name>
<dbReference type="RefSeq" id="WP_185778425.1">
    <property type="nucleotide sequence ID" value="NZ_JACJUU010000001.1"/>
</dbReference>
<organism evidence="2 3">
    <name type="scientific">Pusillimonas minor</name>
    <dbReference type="NCBI Taxonomy" id="2697024"/>
    <lineage>
        <taxon>Bacteria</taxon>
        <taxon>Pseudomonadati</taxon>
        <taxon>Pseudomonadota</taxon>
        <taxon>Betaproteobacteria</taxon>
        <taxon>Burkholderiales</taxon>
        <taxon>Alcaligenaceae</taxon>
        <taxon>Pusillimonas</taxon>
    </lineage>
</organism>
<gene>
    <name evidence="2" type="ORF">GTU67_01510</name>
</gene>
<sequence length="227" mass="25898">MNGRRWTEDEKTFLRKHYPDTPTNAIAQALGRPVSQVYRQAEALSLKKSPEYLASPYACRLRRGDQVGKDTRFKKGQTPWNKGKPGSTGHHPNCQRTQFKKGQMSGAAQRNYLPIGSIRVSRDGILERKVTDDPSIYPARRWVPVARLVWEAVNGPIPPKHVVRFKPGMTTTVEDEITIDRLECISMAENMRRNSLHRYPKEIALAVQLRGALNRKINHVQKHSRPA</sequence>
<dbReference type="EMBL" id="JACJUU010000001">
    <property type="protein sequence ID" value="MBC2768590.1"/>
    <property type="molecule type" value="Genomic_DNA"/>
</dbReference>
<reference evidence="2 3" key="1">
    <citation type="submission" date="2020-08" db="EMBL/GenBank/DDBJ databases">
        <title>Paraeoetvoesia sp. YC-7-48 draft genome sequence.</title>
        <authorList>
            <person name="Yao L."/>
        </authorList>
    </citation>
    <scope>NUCLEOTIDE SEQUENCE [LARGE SCALE GENOMIC DNA]</scope>
    <source>
        <strain evidence="3">YC-7-48</strain>
    </source>
</reference>
<protein>
    <submittedName>
        <fullName evidence="2">HNH endonuclease</fullName>
    </submittedName>
</protein>
<evidence type="ECO:0000256" key="1">
    <source>
        <dbReference type="SAM" id="MobiDB-lite"/>
    </source>
</evidence>
<keyword evidence="3" id="KW-1185">Reference proteome</keyword>
<proteinExistence type="predicted"/>
<keyword evidence="2" id="KW-0378">Hydrolase</keyword>
<dbReference type="GO" id="GO:0004519">
    <property type="term" value="F:endonuclease activity"/>
    <property type="evidence" value="ECO:0007669"/>
    <property type="project" value="UniProtKB-KW"/>
</dbReference>
<keyword evidence="2" id="KW-0540">Nuclease</keyword>
<keyword evidence="2" id="KW-0255">Endonuclease</keyword>
<evidence type="ECO:0000313" key="3">
    <source>
        <dbReference type="Proteomes" id="UP000545386"/>
    </source>
</evidence>